<evidence type="ECO:0000313" key="1">
    <source>
        <dbReference type="EMBL" id="AKL88330.1"/>
    </source>
</evidence>
<gene>
    <name evidence="1" type="ORF">GMA6_49</name>
</gene>
<accession>A0A0K0NKS6</accession>
<sequence length="43" mass="4796">MLQRGIVTTEIPKLHIVLPLVLFHFPASENYNTTNGGDQNTES</sequence>
<dbReference type="EMBL" id="KR063280">
    <property type="protein sequence ID" value="AKL88330.1"/>
    <property type="molecule type" value="Genomic_DNA"/>
</dbReference>
<organism evidence="1 2">
    <name type="scientific">Gordonia phage GMA6</name>
    <dbReference type="NCBI Taxonomy" id="1647285"/>
    <lineage>
        <taxon>Viruses</taxon>
        <taxon>Duplodnaviria</taxon>
        <taxon>Heunggongvirae</taxon>
        <taxon>Uroviricota</taxon>
        <taxon>Caudoviricetes</taxon>
        <taxon>Bendigovirus</taxon>
        <taxon>Bendigovirus GMA6</taxon>
    </lineage>
</organism>
<reference evidence="1 2" key="1">
    <citation type="journal article" date="2015" name="PLoS ONE">
        <title>Lysis to Kill: Evaluation of the Lytic Abilities, and Genomics of Nine Bacteriophages Infective for Gordonia spp. and Their Potential Use in Activated Sludge Foam Biocontrol.</title>
        <authorList>
            <person name="Dyson Z.A."/>
            <person name="Tucci J."/>
            <person name="Seviour R.J."/>
            <person name="Petrovski S."/>
        </authorList>
    </citation>
    <scope>NUCLEOTIDE SEQUENCE [LARGE SCALE GENOMIC DNA]</scope>
</reference>
<proteinExistence type="predicted"/>
<dbReference type="Proteomes" id="UP000203886">
    <property type="component" value="Segment"/>
</dbReference>
<protein>
    <submittedName>
        <fullName evidence="1">Uncharacterized protein</fullName>
    </submittedName>
</protein>
<dbReference type="GeneID" id="28801099"/>
<dbReference type="RefSeq" id="YP_009273531.1">
    <property type="nucleotide sequence ID" value="NC_030906.1"/>
</dbReference>
<name>A0A0K0NKS6_9CAUD</name>
<keyword evidence="2" id="KW-1185">Reference proteome</keyword>
<dbReference type="KEGG" id="vg:28801099"/>
<evidence type="ECO:0000313" key="2">
    <source>
        <dbReference type="Proteomes" id="UP000203886"/>
    </source>
</evidence>